<dbReference type="SMART" id="SM00248">
    <property type="entry name" value="ANK"/>
    <property type="match status" value="6"/>
</dbReference>
<dbReference type="PANTHER" id="PTHR24161">
    <property type="entry name" value="ANK_REP_REGION DOMAIN-CONTAINING PROTEIN-RELATED"/>
    <property type="match status" value="1"/>
</dbReference>
<dbReference type="AlphaFoldDB" id="A0A272ENF4"/>
<proteinExistence type="predicted"/>
<comment type="caution">
    <text evidence="4">The sequence shown here is derived from an EMBL/GenBank/DDBJ whole genome shotgun (WGS) entry which is preliminary data.</text>
</comment>
<dbReference type="PANTHER" id="PTHR24161:SF119">
    <property type="entry name" value="ANKYRIN REPEAT DOMAIN 44"/>
    <property type="match status" value="1"/>
</dbReference>
<evidence type="ECO:0000313" key="3">
    <source>
        <dbReference type="EMBL" id="KAF7599261.1"/>
    </source>
</evidence>
<dbReference type="Pfam" id="PF12796">
    <property type="entry name" value="Ank_2"/>
    <property type="match status" value="2"/>
</dbReference>
<sequence>MLEHGAAVEGRAAAGMASPLLMALEAGHAAAAAYLVEAGADPDACLPESKESALHLAAARGLDDLLAALIGAGATFDIQSARHAYDDELGVHLLGTPLHVAALNDRAGAVALLLKAGAAFDSVTPDGRQPLHYAAARGALGAIEILLAAGADPDALDDSLEDGLSLHLSPLHYAILNAHAEAVALLLCYGADASQMESGSGETPLQMALQGGERDALVSLLESTRRREEVHSVFSRMDDCFLNCSDTAYREAQSFLNNLLAESADVQRSLLVLFDWLAQMLGAEQRPYLARAYRARMRA</sequence>
<dbReference type="Proteomes" id="UP000623509">
    <property type="component" value="Unassembled WGS sequence"/>
</dbReference>
<dbReference type="InterPro" id="IPR002110">
    <property type="entry name" value="Ankyrin_rpt"/>
</dbReference>
<dbReference type="PROSITE" id="PS50297">
    <property type="entry name" value="ANK_REP_REGION"/>
    <property type="match status" value="3"/>
</dbReference>
<organism evidence="4 5">
    <name type="scientific">Candidatus Dactylopiibacterium carminicum</name>
    <dbReference type="NCBI Taxonomy" id="857335"/>
    <lineage>
        <taxon>Bacteria</taxon>
        <taxon>Pseudomonadati</taxon>
        <taxon>Pseudomonadota</taxon>
        <taxon>Betaproteobacteria</taxon>
        <taxon>Rhodocyclales</taxon>
        <taxon>Rhodocyclaceae</taxon>
        <taxon>Candidatus Dactylopiibacterium</taxon>
    </lineage>
</organism>
<reference evidence="4 5" key="2">
    <citation type="submission" date="2017-07" db="EMBL/GenBank/DDBJ databases">
        <title>Candidatus Dactylopiibacterium carminicum, a nitrogen-fixing symbiont of the cochineal insect Dactylopius coccus and Dactylopius opuntiae (Hemiptera: Coccoidea: Dactylopiidae).</title>
        <authorList>
            <person name="Vera A."/>
        </authorList>
    </citation>
    <scope>NUCLEOTIDE SEQUENCE [LARGE SCALE GENOMIC DNA]</scope>
    <source>
        <strain evidence="4 5">NFDCM</strain>
    </source>
</reference>
<evidence type="ECO:0000313" key="5">
    <source>
        <dbReference type="Proteomes" id="UP000216107"/>
    </source>
</evidence>
<evidence type="ECO:0000313" key="4">
    <source>
        <dbReference type="EMBL" id="PAS91654.1"/>
    </source>
</evidence>
<dbReference type="EMBL" id="MDUX01000024">
    <property type="protein sequence ID" value="KAF7599261.1"/>
    <property type="molecule type" value="Genomic_DNA"/>
</dbReference>
<dbReference type="Pfam" id="PF13637">
    <property type="entry name" value="Ank_4"/>
    <property type="match status" value="1"/>
</dbReference>
<feature type="repeat" description="ANK" evidence="2">
    <location>
        <begin position="126"/>
        <end position="158"/>
    </location>
</feature>
<feature type="repeat" description="ANK" evidence="2">
    <location>
        <begin position="49"/>
        <end position="81"/>
    </location>
</feature>
<accession>A0A272ENF4</accession>
<keyword evidence="1" id="KW-0677">Repeat</keyword>
<name>A0A272ENF4_9RHOO</name>
<evidence type="ECO:0000256" key="1">
    <source>
        <dbReference type="ARBA" id="ARBA00022737"/>
    </source>
</evidence>
<dbReference type="InterPro" id="IPR036770">
    <property type="entry name" value="Ankyrin_rpt-contain_sf"/>
</dbReference>
<feature type="repeat" description="ANK" evidence="2">
    <location>
        <begin position="166"/>
        <end position="198"/>
    </location>
</feature>
<gene>
    <name evidence="3" type="ORF">BGI27_08725</name>
    <name evidence="4" type="ORF">CGU29_15270</name>
</gene>
<protein>
    <submittedName>
        <fullName evidence="3">Ankyrin repeat domain-containing protein</fullName>
    </submittedName>
</protein>
<dbReference type="PROSITE" id="PS50088">
    <property type="entry name" value="ANK_REPEAT"/>
    <property type="match status" value="4"/>
</dbReference>
<evidence type="ECO:0000256" key="2">
    <source>
        <dbReference type="PROSITE-ProRule" id="PRU00023"/>
    </source>
</evidence>
<dbReference type="SUPFAM" id="SSF48403">
    <property type="entry name" value="Ankyrin repeat"/>
    <property type="match status" value="1"/>
</dbReference>
<dbReference type="Proteomes" id="UP000216107">
    <property type="component" value="Unassembled WGS sequence"/>
</dbReference>
<feature type="repeat" description="ANK" evidence="2">
    <location>
        <begin position="96"/>
        <end position="125"/>
    </location>
</feature>
<keyword evidence="6" id="KW-1185">Reference proteome</keyword>
<dbReference type="Gene3D" id="1.25.40.20">
    <property type="entry name" value="Ankyrin repeat-containing domain"/>
    <property type="match status" value="2"/>
</dbReference>
<keyword evidence="2" id="KW-0040">ANK repeat</keyword>
<dbReference type="EMBL" id="NMRN01000068">
    <property type="protein sequence ID" value="PAS91654.1"/>
    <property type="molecule type" value="Genomic_DNA"/>
</dbReference>
<reference evidence="3 6" key="1">
    <citation type="submission" date="2016-08" db="EMBL/GenBank/DDBJ databases">
        <title>Candidatus Dactylopiibacterium carminicum genome sequence.</title>
        <authorList>
            <person name="Ramirez-Puebla S.T."/>
            <person name="Ormeno-Orrillo E."/>
            <person name="Vera-Ponce De Leon A."/>
            <person name="Luis L."/>
            <person name="Sanchez-Flores A."/>
            <person name="Monica R."/>
            <person name="Martinez-Romero E."/>
        </authorList>
    </citation>
    <scope>NUCLEOTIDE SEQUENCE [LARGE SCALE GENOMIC DNA]</scope>
    <source>
        <strain evidence="3">END1</strain>
    </source>
</reference>
<evidence type="ECO:0000313" key="6">
    <source>
        <dbReference type="Proteomes" id="UP000623509"/>
    </source>
</evidence>